<reference evidence="3" key="1">
    <citation type="journal article" date="2019" name="Int. J. Syst. Evol. Microbiol.">
        <title>The Global Catalogue of Microorganisms (GCM) 10K type strain sequencing project: providing services to taxonomists for standard genome sequencing and annotation.</title>
        <authorList>
            <consortium name="The Broad Institute Genomics Platform"/>
            <consortium name="The Broad Institute Genome Sequencing Center for Infectious Disease"/>
            <person name="Wu L."/>
            <person name="Ma J."/>
        </authorList>
    </citation>
    <scope>NUCLEOTIDE SEQUENCE [LARGE SCALE GENOMIC DNA]</scope>
    <source>
        <strain evidence="3">ZS-22-S1</strain>
    </source>
</reference>
<dbReference type="Pfam" id="PF13302">
    <property type="entry name" value="Acetyltransf_3"/>
    <property type="match status" value="1"/>
</dbReference>
<dbReference type="InterPro" id="IPR051908">
    <property type="entry name" value="Ribosomal_N-acetyltransferase"/>
</dbReference>
<keyword evidence="2" id="KW-0808">Transferase</keyword>
<gene>
    <name evidence="2" type="ORF">ACFPCV_06580</name>
</gene>
<name>A0ABV9RXZ8_9PSEU</name>
<dbReference type="GO" id="GO:0016746">
    <property type="term" value="F:acyltransferase activity"/>
    <property type="evidence" value="ECO:0007669"/>
    <property type="project" value="UniProtKB-KW"/>
</dbReference>
<proteinExistence type="predicted"/>
<dbReference type="InterPro" id="IPR016181">
    <property type="entry name" value="Acyl_CoA_acyltransferase"/>
</dbReference>
<dbReference type="EMBL" id="JBHSIS010000003">
    <property type="protein sequence ID" value="MFC4853161.1"/>
    <property type="molecule type" value="Genomic_DNA"/>
</dbReference>
<dbReference type="PANTHER" id="PTHR43441:SF2">
    <property type="entry name" value="FAMILY ACETYLTRANSFERASE, PUTATIVE (AFU_ORTHOLOGUE AFUA_7G00850)-RELATED"/>
    <property type="match status" value="1"/>
</dbReference>
<dbReference type="RefSeq" id="WP_378055138.1">
    <property type="nucleotide sequence ID" value="NZ_JBHSIS010000003.1"/>
</dbReference>
<dbReference type="PANTHER" id="PTHR43441">
    <property type="entry name" value="RIBOSOMAL-PROTEIN-SERINE ACETYLTRANSFERASE"/>
    <property type="match status" value="1"/>
</dbReference>
<accession>A0ABV9RXZ8</accession>
<feature type="domain" description="N-acetyltransferase" evidence="1">
    <location>
        <begin position="1"/>
        <end position="153"/>
    </location>
</feature>
<evidence type="ECO:0000259" key="1">
    <source>
        <dbReference type="PROSITE" id="PS51186"/>
    </source>
</evidence>
<dbReference type="PROSITE" id="PS51186">
    <property type="entry name" value="GNAT"/>
    <property type="match status" value="1"/>
</dbReference>
<evidence type="ECO:0000313" key="3">
    <source>
        <dbReference type="Proteomes" id="UP001595859"/>
    </source>
</evidence>
<dbReference type="Gene3D" id="3.40.630.30">
    <property type="match status" value="1"/>
</dbReference>
<dbReference type="EC" id="2.3.-.-" evidence="2"/>
<evidence type="ECO:0000313" key="2">
    <source>
        <dbReference type="EMBL" id="MFC4853161.1"/>
    </source>
</evidence>
<keyword evidence="2" id="KW-0012">Acyltransferase</keyword>
<comment type="caution">
    <text evidence="2">The sequence shown here is derived from an EMBL/GenBank/DDBJ whole genome shotgun (WGS) entry which is preliminary data.</text>
</comment>
<dbReference type="Proteomes" id="UP001595859">
    <property type="component" value="Unassembled WGS sequence"/>
</dbReference>
<sequence length="153" mass="17237">MEFRRLTADDAPLLVEATGKETGRALWDSQPAGPYTLADAEAALSRWTDEDQSFGVFENNRLVAATGLMPDGDGSAELAYWVRPECRGRGVAVAALRHLTDWAHDNGHTRTWLEIRPDNKASQRVAERAGYTYERRIPNHCESHDCLIWTHYP</sequence>
<dbReference type="SUPFAM" id="SSF55729">
    <property type="entry name" value="Acyl-CoA N-acyltransferases (Nat)"/>
    <property type="match status" value="1"/>
</dbReference>
<organism evidence="2 3">
    <name type="scientific">Actinophytocola glycyrrhizae</name>
    <dbReference type="NCBI Taxonomy" id="2044873"/>
    <lineage>
        <taxon>Bacteria</taxon>
        <taxon>Bacillati</taxon>
        <taxon>Actinomycetota</taxon>
        <taxon>Actinomycetes</taxon>
        <taxon>Pseudonocardiales</taxon>
        <taxon>Pseudonocardiaceae</taxon>
    </lineage>
</organism>
<dbReference type="CDD" id="cd04301">
    <property type="entry name" value="NAT_SF"/>
    <property type="match status" value="1"/>
</dbReference>
<keyword evidence="3" id="KW-1185">Reference proteome</keyword>
<dbReference type="InterPro" id="IPR000182">
    <property type="entry name" value="GNAT_dom"/>
</dbReference>
<protein>
    <submittedName>
        <fullName evidence="2">GNAT family N-acetyltransferase</fullName>
        <ecNumber evidence="2">2.3.-.-</ecNumber>
    </submittedName>
</protein>